<organism evidence="1 2">
    <name type="scientific">Flavobacterium micromati</name>
    <dbReference type="NCBI Taxonomy" id="229205"/>
    <lineage>
        <taxon>Bacteria</taxon>
        <taxon>Pseudomonadati</taxon>
        <taxon>Bacteroidota</taxon>
        <taxon>Flavobacteriia</taxon>
        <taxon>Flavobacteriales</taxon>
        <taxon>Flavobacteriaceae</taxon>
        <taxon>Flavobacterium</taxon>
    </lineage>
</organism>
<accession>A0A1M5H7Z9</accession>
<reference evidence="2" key="1">
    <citation type="submission" date="2016-11" db="EMBL/GenBank/DDBJ databases">
        <authorList>
            <person name="Varghese N."/>
            <person name="Submissions S."/>
        </authorList>
    </citation>
    <scope>NUCLEOTIDE SEQUENCE [LARGE SCALE GENOMIC DNA]</scope>
    <source>
        <strain evidence="2">DSM 17659</strain>
    </source>
</reference>
<dbReference type="OrthoDB" id="978531at2"/>
<dbReference type="AlphaFoldDB" id="A0A1M5H7Z9"/>
<sequence>MKTQNFLFLFIISILIVSCQVTETIHINPDGSGTIEIISLRDEQSYMQLAGENYNSEEKFVDTSYVFKEYITQYAENFLKLPLAEKEIFNKFKDVKVHIKKSSFEKEFRTTITQTFDKIEAVPDLDKIENYADDLKHNYALAAEEHFYQVSYTFDGSTFKRKIIITDQEELAKQQQKIPELRTQLAGFKIVQSYVLHYHFPRRIKSVSNTQAIISEDKKSLRIEFLLADCLQNPEITAVEVVLE</sequence>
<evidence type="ECO:0008006" key="3">
    <source>
        <dbReference type="Google" id="ProtNLM"/>
    </source>
</evidence>
<dbReference type="STRING" id="229205.SAMN05444372_102326"/>
<dbReference type="PROSITE" id="PS51257">
    <property type="entry name" value="PROKAR_LIPOPROTEIN"/>
    <property type="match status" value="1"/>
</dbReference>
<dbReference type="EMBL" id="FQWF01000002">
    <property type="protein sequence ID" value="SHG12013.1"/>
    <property type="molecule type" value="Genomic_DNA"/>
</dbReference>
<protein>
    <recommendedName>
        <fullName evidence="3">Lipoprotein</fullName>
    </recommendedName>
</protein>
<dbReference type="Proteomes" id="UP000184020">
    <property type="component" value="Unassembled WGS sequence"/>
</dbReference>
<gene>
    <name evidence="1" type="ORF">SAMN05444372_102326</name>
</gene>
<evidence type="ECO:0000313" key="1">
    <source>
        <dbReference type="EMBL" id="SHG12013.1"/>
    </source>
</evidence>
<evidence type="ECO:0000313" key="2">
    <source>
        <dbReference type="Proteomes" id="UP000184020"/>
    </source>
</evidence>
<dbReference type="RefSeq" id="WP_073017300.1">
    <property type="nucleotide sequence ID" value="NZ_FQWF01000002.1"/>
</dbReference>
<proteinExistence type="predicted"/>
<keyword evidence="2" id="KW-1185">Reference proteome</keyword>
<name>A0A1M5H7Z9_9FLAO</name>